<dbReference type="VEuPathDB" id="FungiDB:ASPFODRAFT_127607"/>
<evidence type="ECO:0000256" key="5">
    <source>
        <dbReference type="ARBA" id="ARBA00083297"/>
    </source>
</evidence>
<feature type="binding site" evidence="7">
    <location>
        <position position="184"/>
    </location>
    <ligand>
        <name>FMN</name>
        <dbReference type="ChEBI" id="CHEBI:58210"/>
    </ligand>
</feature>
<evidence type="ECO:0000256" key="7">
    <source>
        <dbReference type="PIRSR" id="PIRSR000138-2"/>
    </source>
</evidence>
<dbReference type="AlphaFoldDB" id="A0A146FAR8"/>
<dbReference type="GO" id="GO:0005737">
    <property type="term" value="C:cytoplasm"/>
    <property type="evidence" value="ECO:0007669"/>
    <property type="project" value="UniProtKB-ARBA"/>
</dbReference>
<feature type="binding site" evidence="7">
    <location>
        <position position="278"/>
    </location>
    <ligand>
        <name>FMN</name>
        <dbReference type="ChEBI" id="CHEBI:58210"/>
    </ligand>
</feature>
<evidence type="ECO:0000256" key="4">
    <source>
        <dbReference type="ARBA" id="ARBA00073420"/>
    </source>
</evidence>
<dbReference type="PANTHER" id="PTHR10578">
    <property type="entry name" value="S -2-HYDROXY-ACID OXIDASE-RELATED"/>
    <property type="match status" value="1"/>
</dbReference>
<feature type="binding site" evidence="7">
    <location>
        <position position="283"/>
    </location>
    <ligand>
        <name>glyoxylate</name>
        <dbReference type="ChEBI" id="CHEBI:36655"/>
    </ligand>
</feature>
<dbReference type="InterPro" id="IPR012133">
    <property type="entry name" value="Alpha-hydoxy_acid_DH_FMN"/>
</dbReference>
<dbReference type="EMBL" id="BCWF01000017">
    <property type="protein sequence ID" value="GAT23037.1"/>
    <property type="molecule type" value="Genomic_DNA"/>
</dbReference>
<evidence type="ECO:0000256" key="6">
    <source>
        <dbReference type="PIRSR" id="PIRSR000138-1"/>
    </source>
</evidence>
<reference evidence="10" key="2">
    <citation type="submission" date="2016-02" db="EMBL/GenBank/DDBJ databases">
        <title>Genome sequencing of Aspergillus luchuensis NBRC 4314.</title>
        <authorList>
            <person name="Yamada O."/>
        </authorList>
    </citation>
    <scope>NUCLEOTIDE SEQUENCE [LARGE SCALE GENOMIC DNA]</scope>
    <source>
        <strain evidence="10">RIB 2604</strain>
    </source>
</reference>
<feature type="binding site" evidence="7">
    <location>
        <position position="256"/>
    </location>
    <ligand>
        <name>FMN</name>
        <dbReference type="ChEBI" id="CHEBI:58210"/>
    </ligand>
</feature>
<feature type="active site" description="Proton acceptor" evidence="6">
    <location>
        <position position="280"/>
    </location>
</feature>
<comment type="similarity">
    <text evidence="3">Belongs to the FMN-dependent alpha-hydroxy acid dehydrogenase family.</text>
</comment>
<evidence type="ECO:0000259" key="8">
    <source>
        <dbReference type="PROSITE" id="PS51349"/>
    </source>
</evidence>
<evidence type="ECO:0000313" key="9">
    <source>
        <dbReference type="EMBL" id="GAT23037.1"/>
    </source>
</evidence>
<dbReference type="GO" id="GO:0016491">
    <property type="term" value="F:oxidoreductase activity"/>
    <property type="evidence" value="ECO:0007669"/>
    <property type="project" value="UniProtKB-KW"/>
</dbReference>
<accession>A0A146FAR8</accession>
<protein>
    <recommendedName>
        <fullName evidence="4">Oxidase FUB9</fullName>
    </recommendedName>
    <alternativeName>
        <fullName evidence="5">Fusaric acid biosynthesis protein 9</fullName>
    </alternativeName>
</protein>
<dbReference type="InterPro" id="IPR000262">
    <property type="entry name" value="FMN-dep_DH"/>
</dbReference>
<dbReference type="CDD" id="cd02809">
    <property type="entry name" value="alpha_hydroxyacid_oxid_FMN"/>
    <property type="match status" value="1"/>
</dbReference>
<dbReference type="InterPro" id="IPR013785">
    <property type="entry name" value="Aldolase_TIM"/>
</dbReference>
<evidence type="ECO:0000256" key="3">
    <source>
        <dbReference type="ARBA" id="ARBA00024042"/>
    </source>
</evidence>
<dbReference type="PROSITE" id="PS51349">
    <property type="entry name" value="FMN_HYDROXY_ACID_DH_2"/>
    <property type="match status" value="1"/>
</dbReference>
<dbReference type="PANTHER" id="PTHR10578:SF149">
    <property type="entry name" value="2-HYDROXYACID OXIDASE 2"/>
    <property type="match status" value="1"/>
</dbReference>
<evidence type="ECO:0000313" key="10">
    <source>
        <dbReference type="Proteomes" id="UP000075230"/>
    </source>
</evidence>
<dbReference type="PIRSF" id="PIRSF000138">
    <property type="entry name" value="Al-hdrx_acd_dh"/>
    <property type="match status" value="1"/>
</dbReference>
<feature type="binding site" evidence="7">
    <location>
        <begin position="311"/>
        <end position="315"/>
    </location>
    <ligand>
        <name>FMN</name>
        <dbReference type="ChEBI" id="CHEBI:58210"/>
    </ligand>
</feature>
<gene>
    <name evidence="9" type="ORF">RIB2604_01701730</name>
</gene>
<keyword evidence="7" id="KW-0285">Flavoprotein</keyword>
<feature type="binding site" evidence="7">
    <location>
        <position position="193"/>
    </location>
    <ligand>
        <name>glyoxylate</name>
        <dbReference type="ChEBI" id="CHEBI:36655"/>
    </ligand>
</feature>
<organism evidence="9 10">
    <name type="scientific">Aspergillus kawachii</name>
    <name type="common">White koji mold</name>
    <name type="synonym">Aspergillus awamori var. kawachi</name>
    <dbReference type="NCBI Taxonomy" id="1069201"/>
    <lineage>
        <taxon>Eukaryota</taxon>
        <taxon>Fungi</taxon>
        <taxon>Dikarya</taxon>
        <taxon>Ascomycota</taxon>
        <taxon>Pezizomycotina</taxon>
        <taxon>Eurotiomycetes</taxon>
        <taxon>Eurotiomycetidae</taxon>
        <taxon>Eurotiales</taxon>
        <taxon>Aspergillaceae</taxon>
        <taxon>Aspergillus</taxon>
        <taxon>Aspergillus subgen. Circumdati</taxon>
    </lineage>
</organism>
<evidence type="ECO:0000256" key="1">
    <source>
        <dbReference type="ARBA" id="ARBA00001917"/>
    </source>
</evidence>
<proteinExistence type="inferred from homology"/>
<feature type="domain" description="FMN hydroxy acid dehydrogenase" evidence="8">
    <location>
        <begin position="22"/>
        <end position="385"/>
    </location>
</feature>
<dbReference type="Gene3D" id="3.20.20.70">
    <property type="entry name" value="Aldolase class I"/>
    <property type="match status" value="1"/>
</dbReference>
<feature type="binding site" evidence="7">
    <location>
        <begin position="334"/>
        <end position="335"/>
    </location>
    <ligand>
        <name>FMN</name>
        <dbReference type="ChEBI" id="CHEBI:58210"/>
    </ligand>
</feature>
<dbReference type="Proteomes" id="UP000075230">
    <property type="component" value="Unassembled WGS sequence"/>
</dbReference>
<name>A0A146FAR8_ASPKA</name>
<comment type="cofactor">
    <cofactor evidence="1">
        <name>FMN</name>
        <dbReference type="ChEBI" id="CHEBI:58210"/>
    </cofactor>
</comment>
<comment type="caution">
    <text evidence="9">The sequence shown here is derived from an EMBL/GenBank/DDBJ whole genome shotgun (WGS) entry which is preliminary data.</text>
</comment>
<dbReference type="GO" id="GO:0010181">
    <property type="term" value="F:FMN binding"/>
    <property type="evidence" value="ECO:0007669"/>
    <property type="project" value="InterPro"/>
</dbReference>
<reference evidence="9 10" key="1">
    <citation type="journal article" date="2016" name="DNA Res.">
        <title>Genome sequence of Aspergillus luchuensis NBRC 4314.</title>
        <authorList>
            <person name="Yamada O."/>
            <person name="Machida M."/>
            <person name="Hosoyama A."/>
            <person name="Goto M."/>
            <person name="Takahashi T."/>
            <person name="Futagami T."/>
            <person name="Yamagata Y."/>
            <person name="Takeuchi M."/>
            <person name="Kobayashi T."/>
            <person name="Koike H."/>
            <person name="Abe K."/>
            <person name="Asai K."/>
            <person name="Arita M."/>
            <person name="Fujita N."/>
            <person name="Fukuda K."/>
            <person name="Higa K."/>
            <person name="Horikawa H."/>
            <person name="Ishikawa T."/>
            <person name="Jinno K."/>
            <person name="Kato Y."/>
            <person name="Kirimura K."/>
            <person name="Mizutani O."/>
            <person name="Nakasone K."/>
            <person name="Sano M."/>
            <person name="Shiraishi Y."/>
            <person name="Tsukahara M."/>
            <person name="Gomi K."/>
        </authorList>
    </citation>
    <scope>NUCLEOTIDE SEQUENCE [LARGE SCALE GENOMIC DNA]</scope>
    <source>
        <strain evidence="9 10">RIB 2604</strain>
    </source>
</reference>
<feature type="binding site" evidence="7">
    <location>
        <position position="158"/>
    </location>
    <ligand>
        <name>FMN</name>
        <dbReference type="ChEBI" id="CHEBI:58210"/>
    </ligand>
</feature>
<feature type="binding site" evidence="7">
    <location>
        <position position="130"/>
    </location>
    <ligand>
        <name>FMN</name>
        <dbReference type="ChEBI" id="CHEBI:58210"/>
    </ligand>
</feature>
<keyword evidence="2" id="KW-0560">Oxidoreductase</keyword>
<dbReference type="InterPro" id="IPR037396">
    <property type="entry name" value="FMN_HAD"/>
</dbReference>
<dbReference type="Pfam" id="PF01070">
    <property type="entry name" value="FMN_dh"/>
    <property type="match status" value="1"/>
</dbReference>
<sequence>MAPSLPELMLSIEDIKNAGSKKLPLKARGPHSLLSIQTLQPTNRATEFYNSGSTTQITVMENSTAYKKYRLRPRVLVDVSQLDLRLNLFNQTFDFPLGLSPTGIQAMAHPQGELASSRASARRNIPMAVSSFSTYPVEEVVQAGQQLNPSATHTMQLYTLRDRALQTKIIHRAEASGCKAIFLTADSPVLGYRYNETRNDFRTPEGLSWPMMGVTSEKLQQVTHDAGFVATNSDAHSWAKEIPWLRSITKMQIWIKGVLTAEDVLLAREYGCDGVIVSNHGGRQLDEVVPTIDALPECVEAAAGKIRVHIDGGIRTGTDIFKALALGAECCWIGRPTIWGLAYDGENGVSRVLDILYEEFKRCMQLTGCRTLADVTPAALAVLRTDGPAAKL</sequence>
<evidence type="ECO:0000256" key="2">
    <source>
        <dbReference type="ARBA" id="ARBA00023002"/>
    </source>
</evidence>
<dbReference type="PROSITE" id="PS00557">
    <property type="entry name" value="FMN_HYDROXY_ACID_DH_1"/>
    <property type="match status" value="1"/>
</dbReference>
<dbReference type="InterPro" id="IPR008259">
    <property type="entry name" value="FMN_hydac_DH_AS"/>
</dbReference>
<feature type="binding site" evidence="7">
    <location>
        <position position="280"/>
    </location>
    <ligand>
        <name>glyoxylate</name>
        <dbReference type="ChEBI" id="CHEBI:36655"/>
    </ligand>
</feature>
<keyword evidence="7" id="KW-0288">FMN</keyword>
<feature type="binding site" evidence="7">
    <location>
        <begin position="101"/>
        <end position="103"/>
    </location>
    <ligand>
        <name>FMN</name>
        <dbReference type="ChEBI" id="CHEBI:58210"/>
    </ligand>
</feature>
<dbReference type="SUPFAM" id="SSF51395">
    <property type="entry name" value="FMN-linked oxidoreductases"/>
    <property type="match status" value="1"/>
</dbReference>
<feature type="binding site" evidence="7">
    <location>
        <position position="156"/>
    </location>
    <ligand>
        <name>FMN</name>
        <dbReference type="ChEBI" id="CHEBI:58210"/>
    </ligand>
</feature>
<dbReference type="FunFam" id="3.20.20.70:FF:000056">
    <property type="entry name" value="hydroxyacid oxidase 2"/>
    <property type="match status" value="1"/>
</dbReference>